<sequence>MTSVPRDVPAATDVLTRRVETYLTVARAKLRGNDLDLAERLADSLRQLVAATATASAADRARVRAAVHALVLRREAHGRVLPRRSLATAQQVINQVVRQLGRADLAVPSTPDVSGDTAGPTPAAGNATPAVCDRDPTHPVDSPCTVG</sequence>
<name>A0ABQ4DW85_9ACTN</name>
<keyword evidence="3" id="KW-1185">Reference proteome</keyword>
<feature type="region of interest" description="Disordered" evidence="1">
    <location>
        <begin position="106"/>
        <end position="147"/>
    </location>
</feature>
<dbReference type="Proteomes" id="UP000646749">
    <property type="component" value="Unassembled WGS sequence"/>
</dbReference>
<evidence type="ECO:0000313" key="3">
    <source>
        <dbReference type="Proteomes" id="UP000646749"/>
    </source>
</evidence>
<accession>A0ABQ4DW85</accession>
<proteinExistence type="predicted"/>
<organism evidence="2 3">
    <name type="scientific">Plantactinospora endophytica</name>
    <dbReference type="NCBI Taxonomy" id="673535"/>
    <lineage>
        <taxon>Bacteria</taxon>
        <taxon>Bacillati</taxon>
        <taxon>Actinomycetota</taxon>
        <taxon>Actinomycetes</taxon>
        <taxon>Micromonosporales</taxon>
        <taxon>Micromonosporaceae</taxon>
        <taxon>Plantactinospora</taxon>
    </lineage>
</organism>
<reference evidence="2 3" key="1">
    <citation type="submission" date="2021-01" db="EMBL/GenBank/DDBJ databases">
        <title>Whole genome shotgun sequence of Plantactinospora endophytica NBRC 110450.</title>
        <authorList>
            <person name="Komaki H."/>
            <person name="Tamura T."/>
        </authorList>
    </citation>
    <scope>NUCLEOTIDE SEQUENCE [LARGE SCALE GENOMIC DNA]</scope>
    <source>
        <strain evidence="2 3">NBRC 110450</strain>
    </source>
</reference>
<feature type="compositionally biased region" description="Low complexity" evidence="1">
    <location>
        <begin position="115"/>
        <end position="130"/>
    </location>
</feature>
<protein>
    <submittedName>
        <fullName evidence="2">Uncharacterized protein</fullName>
    </submittedName>
</protein>
<gene>
    <name evidence="2" type="ORF">Pen02_16500</name>
</gene>
<comment type="caution">
    <text evidence="2">The sequence shown here is derived from an EMBL/GenBank/DDBJ whole genome shotgun (WGS) entry which is preliminary data.</text>
</comment>
<dbReference type="EMBL" id="BONW01000005">
    <property type="protein sequence ID" value="GIG86714.1"/>
    <property type="molecule type" value="Genomic_DNA"/>
</dbReference>
<evidence type="ECO:0000313" key="2">
    <source>
        <dbReference type="EMBL" id="GIG86714.1"/>
    </source>
</evidence>
<evidence type="ECO:0000256" key="1">
    <source>
        <dbReference type="SAM" id="MobiDB-lite"/>
    </source>
</evidence>